<comment type="caution">
    <text evidence="2">The sequence shown here is derived from an EMBL/GenBank/DDBJ whole genome shotgun (WGS) entry which is preliminary data.</text>
</comment>
<keyword evidence="3" id="KW-1185">Reference proteome</keyword>
<proteinExistence type="predicted"/>
<protein>
    <submittedName>
        <fullName evidence="2">FecR family protein</fullName>
    </submittedName>
</protein>
<dbReference type="Proteomes" id="UP001230156">
    <property type="component" value="Unassembled WGS sequence"/>
</dbReference>
<name>A0ABU0YN86_9PROT</name>
<dbReference type="EMBL" id="JAUYVI010000005">
    <property type="protein sequence ID" value="MDQ7249175.1"/>
    <property type="molecule type" value="Genomic_DNA"/>
</dbReference>
<dbReference type="RefSeq" id="WP_379956879.1">
    <property type="nucleotide sequence ID" value="NZ_JAUYVI010000005.1"/>
</dbReference>
<dbReference type="InterPro" id="IPR006860">
    <property type="entry name" value="FecR"/>
</dbReference>
<sequence length="277" mass="28861">MIRREWLLGVGLISGGLGVGLASSAPAWAQNASAIGTVAAVKPDAFGAAPGAAEQTLVIGAGLVENETIRTTADGTANVIFADRSTLTVGKGSQVVLDKFVYDPATGNGGLALDLAQGALRFVGGKLSKGGNVAVKTPTATMTVRGGIALFYFPPGGGDGYAVFLYGQELKNETTGESIFRPGFAFKFPADGGPPVLIKITDEELANILKNFNTESGFAGRFPDQDLALLENNPDLINDLRKQIEEQTQTNNPALESLRQFIATNAIPDTNPYPSSS</sequence>
<gene>
    <name evidence="2" type="ORF">Q8A70_15920</name>
</gene>
<feature type="domain" description="FecR protein" evidence="1">
    <location>
        <begin position="68"/>
        <end position="147"/>
    </location>
</feature>
<evidence type="ECO:0000259" key="1">
    <source>
        <dbReference type="Pfam" id="PF04773"/>
    </source>
</evidence>
<reference evidence="3" key="1">
    <citation type="submission" date="2023-08" db="EMBL/GenBank/DDBJ databases">
        <title>Rhodospirillaceae gen. nov., a novel taxon isolated from the Yangtze River Yuezi River estuary sludge.</title>
        <authorList>
            <person name="Ruan L."/>
        </authorList>
    </citation>
    <scope>NUCLEOTIDE SEQUENCE [LARGE SCALE GENOMIC DNA]</scope>
    <source>
        <strain evidence="3">R-7</strain>
    </source>
</reference>
<organism evidence="2 3">
    <name type="scientific">Dongia sedimenti</name>
    <dbReference type="NCBI Taxonomy" id="3064282"/>
    <lineage>
        <taxon>Bacteria</taxon>
        <taxon>Pseudomonadati</taxon>
        <taxon>Pseudomonadota</taxon>
        <taxon>Alphaproteobacteria</taxon>
        <taxon>Rhodospirillales</taxon>
        <taxon>Dongiaceae</taxon>
        <taxon>Dongia</taxon>
    </lineage>
</organism>
<evidence type="ECO:0000313" key="3">
    <source>
        <dbReference type="Proteomes" id="UP001230156"/>
    </source>
</evidence>
<dbReference type="Pfam" id="PF04773">
    <property type="entry name" value="FecR"/>
    <property type="match status" value="1"/>
</dbReference>
<accession>A0ABU0YN86</accession>
<evidence type="ECO:0000313" key="2">
    <source>
        <dbReference type="EMBL" id="MDQ7249175.1"/>
    </source>
</evidence>